<dbReference type="EMBL" id="LT796768">
    <property type="protein sequence ID" value="SKB09500.1"/>
    <property type="molecule type" value="Genomic_DNA"/>
</dbReference>
<accession>A0A1T4Z626</accession>
<dbReference type="Pfam" id="PF16951">
    <property type="entry name" value="MaAIMP_sms"/>
    <property type="match status" value="1"/>
</dbReference>
<evidence type="ECO:0000313" key="3">
    <source>
        <dbReference type="Proteomes" id="UP000191040"/>
    </source>
</evidence>
<dbReference type="RefSeq" id="WP_078700659.1">
    <property type="nucleotide sequence ID" value="NZ_LT796768.1"/>
</dbReference>
<dbReference type="NCBIfam" id="NF033493">
    <property type="entry name" value="MetS_like_NSS"/>
    <property type="match status" value="1"/>
</dbReference>
<dbReference type="AlphaFoldDB" id="A0A1T4Z626"/>
<dbReference type="Proteomes" id="UP000191040">
    <property type="component" value="Chromosome I"/>
</dbReference>
<gene>
    <name evidence="2" type="ORF">SAMN06295964_2729</name>
</gene>
<keyword evidence="1" id="KW-1133">Transmembrane helix</keyword>
<dbReference type="STRING" id="1736691.SAMN06295964_2729"/>
<proteinExistence type="predicted"/>
<keyword evidence="3" id="KW-1185">Reference proteome</keyword>
<name>A0A1T4Z626_9ACTN</name>
<protein>
    <submittedName>
        <fullName evidence="2">Putative methionine and alanine importer, small subunit</fullName>
    </submittedName>
</protein>
<evidence type="ECO:0000256" key="1">
    <source>
        <dbReference type="SAM" id="Phobius"/>
    </source>
</evidence>
<dbReference type="InterPro" id="IPR031596">
    <property type="entry name" value="MaAIMP_sms"/>
</dbReference>
<reference evidence="3" key="1">
    <citation type="submission" date="2017-02" db="EMBL/GenBank/DDBJ databases">
        <authorList>
            <person name="Varghese N."/>
            <person name="Submissions S."/>
        </authorList>
    </citation>
    <scope>NUCLEOTIDE SEQUENCE [LARGE SCALE GENOMIC DNA]</scope>
    <source>
        <strain evidence="3">9H-4</strain>
    </source>
</reference>
<keyword evidence="1" id="KW-0472">Membrane</keyword>
<evidence type="ECO:0000313" key="2">
    <source>
        <dbReference type="EMBL" id="SKB09500.1"/>
    </source>
</evidence>
<feature type="transmembrane region" description="Helical" evidence="1">
    <location>
        <begin position="6"/>
        <end position="27"/>
    </location>
</feature>
<organism evidence="2 3">
    <name type="scientific">Aeromicrobium choanae</name>
    <dbReference type="NCBI Taxonomy" id="1736691"/>
    <lineage>
        <taxon>Bacteria</taxon>
        <taxon>Bacillati</taxon>
        <taxon>Actinomycetota</taxon>
        <taxon>Actinomycetes</taxon>
        <taxon>Propionibacteriales</taxon>
        <taxon>Nocardioidaceae</taxon>
        <taxon>Aeromicrobium</taxon>
    </lineage>
</organism>
<keyword evidence="1" id="KW-0812">Transmembrane</keyword>
<sequence length="41" mass="4480">MSAAAITMMIVAMVALWGGLALAIFSLTHHDPEPEDFHRDL</sequence>